<gene>
    <name evidence="1" type="ORF">DFR41_104248</name>
</gene>
<keyword evidence="2" id="KW-1185">Reference proteome</keyword>
<evidence type="ECO:0000313" key="1">
    <source>
        <dbReference type="EMBL" id="RDI25191.1"/>
    </source>
</evidence>
<reference evidence="1 2" key="1">
    <citation type="submission" date="2018-07" db="EMBL/GenBank/DDBJ databases">
        <title>Genomic Encyclopedia of Type Strains, Phase IV (KMG-IV): sequencing the most valuable type-strain genomes for metagenomic binning, comparative biology and taxonomic classification.</title>
        <authorList>
            <person name="Goeker M."/>
        </authorList>
    </citation>
    <scope>NUCLEOTIDE SEQUENCE [LARGE SCALE GENOMIC DNA]</scope>
    <source>
        <strain evidence="1 2">DSM 21352</strain>
    </source>
</reference>
<dbReference type="Proteomes" id="UP000255265">
    <property type="component" value="Unassembled WGS sequence"/>
</dbReference>
<comment type="caution">
    <text evidence="1">The sequence shown here is derived from an EMBL/GenBank/DDBJ whole genome shotgun (WGS) entry which is preliminary data.</text>
</comment>
<protein>
    <submittedName>
        <fullName evidence="1">Uncharacterized protein</fullName>
    </submittedName>
</protein>
<dbReference type="AlphaFoldDB" id="A0A370FIE1"/>
<dbReference type="EMBL" id="QQAV01000004">
    <property type="protein sequence ID" value="RDI25191.1"/>
    <property type="molecule type" value="Genomic_DNA"/>
</dbReference>
<proteinExistence type="predicted"/>
<sequence length="51" mass="6155">MRAVFDRQWRRWHPARSYEEAVADPLTHRLLLLTVQHLPAPPTPRKPRCKR</sequence>
<name>A0A370FIE1_9BURK</name>
<organism evidence="1 2">
    <name type="scientific">Pseudacidovorax intermedius</name>
    <dbReference type="NCBI Taxonomy" id="433924"/>
    <lineage>
        <taxon>Bacteria</taxon>
        <taxon>Pseudomonadati</taxon>
        <taxon>Pseudomonadota</taxon>
        <taxon>Betaproteobacteria</taxon>
        <taxon>Burkholderiales</taxon>
        <taxon>Comamonadaceae</taxon>
        <taxon>Pseudacidovorax</taxon>
    </lineage>
</organism>
<accession>A0A370FIE1</accession>
<evidence type="ECO:0000313" key="2">
    <source>
        <dbReference type="Proteomes" id="UP000255265"/>
    </source>
</evidence>